<name>A0A8S2EYR8_9BILA</name>
<feature type="domain" description="Strictosidine synthase conserved region" evidence="4">
    <location>
        <begin position="127"/>
        <end position="169"/>
    </location>
</feature>
<dbReference type="InterPro" id="IPR018119">
    <property type="entry name" value="Strictosidine_synth_cons-reg"/>
</dbReference>
<evidence type="ECO:0000259" key="4">
    <source>
        <dbReference type="Pfam" id="PF03088"/>
    </source>
</evidence>
<dbReference type="Proteomes" id="UP000682733">
    <property type="component" value="Unassembled WGS sequence"/>
</dbReference>
<evidence type="ECO:0000256" key="2">
    <source>
        <dbReference type="ARBA" id="ARBA00022553"/>
    </source>
</evidence>
<comment type="similarity">
    <text evidence="1">Belongs to the strictosidine synthase family.</text>
</comment>
<dbReference type="GO" id="GO:0016787">
    <property type="term" value="F:hydrolase activity"/>
    <property type="evidence" value="ECO:0007669"/>
    <property type="project" value="TreeGrafter"/>
</dbReference>
<organism evidence="5 7">
    <name type="scientific">Didymodactylos carnosus</name>
    <dbReference type="NCBI Taxonomy" id="1234261"/>
    <lineage>
        <taxon>Eukaryota</taxon>
        <taxon>Metazoa</taxon>
        <taxon>Spiralia</taxon>
        <taxon>Gnathifera</taxon>
        <taxon>Rotifera</taxon>
        <taxon>Eurotatoria</taxon>
        <taxon>Bdelloidea</taxon>
        <taxon>Philodinida</taxon>
        <taxon>Philodinidae</taxon>
        <taxon>Didymodactylos</taxon>
    </lineage>
</organism>
<dbReference type="InterPro" id="IPR011042">
    <property type="entry name" value="6-blade_b-propeller_TolB-like"/>
</dbReference>
<evidence type="ECO:0000313" key="7">
    <source>
        <dbReference type="Proteomes" id="UP000677228"/>
    </source>
</evidence>
<dbReference type="AlphaFoldDB" id="A0A8S2EYR8"/>
<accession>A0A8S2EYR8</accession>
<dbReference type="SUPFAM" id="SSF63829">
    <property type="entry name" value="Calcium-dependent phosphotriesterase"/>
    <property type="match status" value="1"/>
</dbReference>
<evidence type="ECO:0000313" key="6">
    <source>
        <dbReference type="EMBL" id="CAF4143921.1"/>
    </source>
</evidence>
<gene>
    <name evidence="5" type="ORF">OVA965_LOCUS29955</name>
    <name evidence="6" type="ORF">TMI583_LOCUS30749</name>
</gene>
<reference evidence="5" key="1">
    <citation type="submission" date="2021-02" db="EMBL/GenBank/DDBJ databases">
        <authorList>
            <person name="Nowell W R."/>
        </authorList>
    </citation>
    <scope>NUCLEOTIDE SEQUENCE</scope>
</reference>
<dbReference type="EMBL" id="CAJNOK010021443">
    <property type="protein sequence ID" value="CAF1332529.1"/>
    <property type="molecule type" value="Genomic_DNA"/>
</dbReference>
<dbReference type="PANTHER" id="PTHR10426">
    <property type="entry name" value="STRICTOSIDINE SYNTHASE-RELATED"/>
    <property type="match status" value="1"/>
</dbReference>
<dbReference type="EMBL" id="CAJOBA010043066">
    <property type="protein sequence ID" value="CAF4143921.1"/>
    <property type="molecule type" value="Genomic_DNA"/>
</dbReference>
<dbReference type="Gene3D" id="2.120.10.30">
    <property type="entry name" value="TolB, C-terminal domain"/>
    <property type="match status" value="1"/>
</dbReference>
<evidence type="ECO:0000313" key="5">
    <source>
        <dbReference type="EMBL" id="CAF1332529.1"/>
    </source>
</evidence>
<dbReference type="Pfam" id="PF03088">
    <property type="entry name" value="Str_synth"/>
    <property type="match status" value="1"/>
</dbReference>
<comment type="caution">
    <text evidence="5">The sequence shown here is derived from an EMBL/GenBank/DDBJ whole genome shotgun (WGS) entry which is preliminary data.</text>
</comment>
<keyword evidence="3" id="KW-0325">Glycoprotein</keyword>
<keyword evidence="2" id="KW-0597">Phosphoprotein</keyword>
<dbReference type="Proteomes" id="UP000677228">
    <property type="component" value="Unassembled WGS sequence"/>
</dbReference>
<evidence type="ECO:0000256" key="1">
    <source>
        <dbReference type="ARBA" id="ARBA00009191"/>
    </source>
</evidence>
<evidence type="ECO:0000256" key="3">
    <source>
        <dbReference type="ARBA" id="ARBA00023180"/>
    </source>
</evidence>
<proteinExistence type="inferred from homology"/>
<dbReference type="PANTHER" id="PTHR10426:SF88">
    <property type="entry name" value="ADIPOCYTE PLASMA MEMBRANE-ASSOCIATED PROTEIN HEMOMUCIN-RELATED"/>
    <property type="match status" value="1"/>
</dbReference>
<protein>
    <recommendedName>
        <fullName evidence="4">Strictosidine synthase conserved region domain-containing protein</fullName>
    </recommendedName>
</protein>
<sequence>MSNFPSVTLGQAVYNLPATLPSWEGSGMIVNDFLSQSELIFLGQGPESIEELNGKLFHVFISKNVPDQLYTGLKNGTLIQLNPKTREKTIVYSPTIDKAKTIACETIVQLISANGTRFNDRPLRFVNDLNILDKQYIFFTDSDWKYQRRNFPLAILRADPRGRLIRYDMINGKFWIDGPKSGQTEYLPTEIIRYFMRSNRYGLATEIDNRGKILRSLHDSDGVKVPSTSQVTEYNGYLYFGSYYLPNIAAFKL</sequence>